<keyword evidence="6" id="KW-0131">Cell cycle</keyword>
<dbReference type="SMART" id="SM00028">
    <property type="entry name" value="TPR"/>
    <property type="match status" value="2"/>
</dbReference>
<dbReference type="Pfam" id="PF13525">
    <property type="entry name" value="YfiO"/>
    <property type="match status" value="1"/>
</dbReference>
<evidence type="ECO:0000313" key="6">
    <source>
        <dbReference type="EMBL" id="CAH2030513.1"/>
    </source>
</evidence>
<feature type="repeat" description="TPR" evidence="2">
    <location>
        <begin position="185"/>
        <end position="218"/>
    </location>
</feature>
<feature type="chain" id="PRO_5046728678" evidence="4">
    <location>
        <begin position="22"/>
        <end position="269"/>
    </location>
</feature>
<feature type="domain" description="Outer membrane lipoprotein BamD-like" evidence="5">
    <location>
        <begin position="148"/>
        <end position="269"/>
    </location>
</feature>
<feature type="signal peptide" evidence="4">
    <location>
        <begin position="1"/>
        <end position="21"/>
    </location>
</feature>
<dbReference type="PROSITE" id="PS50005">
    <property type="entry name" value="TPR"/>
    <property type="match status" value="1"/>
</dbReference>
<evidence type="ECO:0000259" key="5">
    <source>
        <dbReference type="Pfam" id="PF13525"/>
    </source>
</evidence>
<keyword evidence="6" id="KW-0132">Cell division</keyword>
<protein>
    <submittedName>
        <fullName evidence="6">Cell division coordinator CpoB</fullName>
    </submittedName>
</protein>
<organism evidence="6 7">
    <name type="scientific">Trichlorobacter ammonificans</name>
    <dbReference type="NCBI Taxonomy" id="2916410"/>
    <lineage>
        <taxon>Bacteria</taxon>
        <taxon>Pseudomonadati</taxon>
        <taxon>Thermodesulfobacteriota</taxon>
        <taxon>Desulfuromonadia</taxon>
        <taxon>Geobacterales</taxon>
        <taxon>Geobacteraceae</taxon>
        <taxon>Trichlorobacter</taxon>
    </lineage>
</organism>
<dbReference type="InterPro" id="IPR011990">
    <property type="entry name" value="TPR-like_helical_dom_sf"/>
</dbReference>
<evidence type="ECO:0000313" key="7">
    <source>
        <dbReference type="Proteomes" id="UP001295463"/>
    </source>
</evidence>
<dbReference type="Gene3D" id="1.25.40.10">
    <property type="entry name" value="Tetratricopeptide repeat domain"/>
    <property type="match status" value="1"/>
</dbReference>
<evidence type="ECO:0000256" key="1">
    <source>
        <dbReference type="ARBA" id="ARBA00022729"/>
    </source>
</evidence>
<gene>
    <name evidence="6" type="primary">cpoB</name>
    <name evidence="6" type="ORF">GEAMG1_0701</name>
</gene>
<sequence length="269" mass="30558">MKPYYVTLLLCAGLLTGCASNSSVDVIRQDLQETKNKIHNLTKDVSTAREGEKNLKSEFTALRKADADLSTLLDAAKADMQVLTAKQDDMGQSQRRTADELKRYREDTDRRMVAIEDRIVKLQAALDELNKRLREGQTAAAPQEGGRPDSLYLKGLESFKANDMPSARVNLTQFVEQHPSHDLVANARYWIGETYYSEKNYEQAILEFQEVIKLYPKKEKAPAAMLKQALAFKALKDVKSTRYVLNRLAQEYPKTDEARKARALLKELK</sequence>
<dbReference type="InterPro" id="IPR019734">
    <property type="entry name" value="TPR_rpt"/>
</dbReference>
<dbReference type="GO" id="GO:0051301">
    <property type="term" value="P:cell division"/>
    <property type="evidence" value="ECO:0007669"/>
    <property type="project" value="UniProtKB-KW"/>
</dbReference>
<feature type="coiled-coil region" evidence="3">
    <location>
        <begin position="105"/>
        <end position="139"/>
    </location>
</feature>
<evidence type="ECO:0000256" key="2">
    <source>
        <dbReference type="PROSITE-ProRule" id="PRU00339"/>
    </source>
</evidence>
<dbReference type="EMBL" id="OW150024">
    <property type="protein sequence ID" value="CAH2030513.1"/>
    <property type="molecule type" value="Genomic_DNA"/>
</dbReference>
<keyword evidence="3" id="KW-0175">Coiled coil</keyword>
<accession>A0ABN8HGZ3</accession>
<dbReference type="InterPro" id="IPR034706">
    <property type="entry name" value="CpoB"/>
</dbReference>
<name>A0ABN8HGZ3_9BACT</name>
<keyword evidence="7" id="KW-1185">Reference proteome</keyword>
<feature type="coiled-coil region" evidence="3">
    <location>
        <begin position="24"/>
        <end position="51"/>
    </location>
</feature>
<dbReference type="PROSITE" id="PS51257">
    <property type="entry name" value="PROKAR_LIPOPROTEIN"/>
    <property type="match status" value="1"/>
</dbReference>
<evidence type="ECO:0000256" key="3">
    <source>
        <dbReference type="SAM" id="Coils"/>
    </source>
</evidence>
<dbReference type="Gene3D" id="1.10.287.1490">
    <property type="match status" value="1"/>
</dbReference>
<dbReference type="RefSeq" id="WP_305731448.1">
    <property type="nucleotide sequence ID" value="NZ_OW150024.1"/>
</dbReference>
<dbReference type="Proteomes" id="UP001295463">
    <property type="component" value="Chromosome"/>
</dbReference>
<keyword evidence="1 4" id="KW-0732">Signal</keyword>
<proteinExistence type="inferred from homology"/>
<dbReference type="HAMAP" id="MF_02066">
    <property type="entry name" value="CpoB"/>
    <property type="match status" value="1"/>
</dbReference>
<evidence type="ECO:0000256" key="4">
    <source>
        <dbReference type="SAM" id="SignalP"/>
    </source>
</evidence>
<dbReference type="NCBIfam" id="TIGR02795">
    <property type="entry name" value="tol_pal_ybgF"/>
    <property type="match status" value="1"/>
</dbReference>
<dbReference type="InterPro" id="IPR039565">
    <property type="entry name" value="BamD-like"/>
</dbReference>
<dbReference type="InterPro" id="IPR014162">
    <property type="entry name" value="CpoB_C"/>
</dbReference>
<keyword evidence="2" id="KW-0802">TPR repeat</keyword>
<dbReference type="SUPFAM" id="SSF48452">
    <property type="entry name" value="TPR-like"/>
    <property type="match status" value="1"/>
</dbReference>
<reference evidence="6 7" key="1">
    <citation type="submission" date="2022-03" db="EMBL/GenBank/DDBJ databases">
        <authorList>
            <person name="Koch H."/>
        </authorList>
    </citation>
    <scope>NUCLEOTIDE SEQUENCE [LARGE SCALE GENOMIC DNA]</scope>
    <source>
        <strain evidence="6 7">G1</strain>
    </source>
</reference>